<feature type="signal peptide" evidence="1">
    <location>
        <begin position="1"/>
        <end position="20"/>
    </location>
</feature>
<dbReference type="InterPro" id="IPR017738">
    <property type="entry name" value="T6SS-assoc_VCA0118"/>
</dbReference>
<comment type="caution">
    <text evidence="2">The sequence shown here is derived from an EMBL/GenBank/DDBJ whole genome shotgun (WGS) entry which is preliminary data.</text>
</comment>
<reference evidence="2" key="1">
    <citation type="submission" date="2016-06" db="EMBL/GenBank/DDBJ databases">
        <title>Genome sequence of halotolerant plant growth promoting strain of Halomonas elongata HEK1 isolated from salterns of Rann of Kutch, Gujarat, India.</title>
        <authorList>
            <person name="Gaba S."/>
            <person name="Singh R.N."/>
            <person name="Abrol S."/>
            <person name="Kaushik R."/>
            <person name="Saxena A.K."/>
        </authorList>
    </citation>
    <scope>NUCLEOTIDE SEQUENCE [LARGE SCALE GENOMIC DNA]</scope>
    <source>
        <strain evidence="2">HEK1</strain>
    </source>
</reference>
<dbReference type="AlphaFoldDB" id="A0A1B8P3Z1"/>
<accession>A0A1B8P3Z1</accession>
<evidence type="ECO:0000313" key="2">
    <source>
        <dbReference type="EMBL" id="OBX36995.1"/>
    </source>
</evidence>
<feature type="chain" id="PRO_5008611295" evidence="1">
    <location>
        <begin position="21"/>
        <end position="197"/>
    </location>
</feature>
<dbReference type="Pfam" id="PF11319">
    <property type="entry name" value="VasI"/>
    <property type="match status" value="1"/>
</dbReference>
<gene>
    <name evidence="2" type="ORF">A8U91_01343</name>
</gene>
<proteinExistence type="predicted"/>
<name>A0A1B8P3Z1_HALEL</name>
<keyword evidence="1" id="KW-0732">Signal</keyword>
<organism evidence="2">
    <name type="scientific">Halomonas elongata</name>
    <dbReference type="NCBI Taxonomy" id="2746"/>
    <lineage>
        <taxon>Bacteria</taxon>
        <taxon>Pseudomonadati</taxon>
        <taxon>Pseudomonadota</taxon>
        <taxon>Gammaproteobacteria</taxon>
        <taxon>Oceanospirillales</taxon>
        <taxon>Halomonadaceae</taxon>
        <taxon>Halomonas</taxon>
    </lineage>
</organism>
<protein>
    <submittedName>
        <fullName evidence="2">Uncharacterized protein</fullName>
    </submittedName>
</protein>
<dbReference type="EMBL" id="MAJD01000001">
    <property type="protein sequence ID" value="OBX36995.1"/>
    <property type="molecule type" value="Genomic_DNA"/>
</dbReference>
<sequence>MKKAVLMGSLALGLFPGVHASEECAKISDNQSRLACYDAEYRPATTSDNTSDWYVREETSPIDDSRTVVLSTMSIDSIKDRLGRQDKAMMAIRCIENTTSIIFQFANHHMADLNQYGVVTLRIDDQDAFKRRMSESTDNKALGLWNGGSSIPVVKRLFDADTLTVRATPYGQSPITVQFPVGELKKAIEPLREACHW</sequence>
<evidence type="ECO:0000256" key="1">
    <source>
        <dbReference type="SAM" id="SignalP"/>
    </source>
</evidence>
<dbReference type="Proteomes" id="UP000092504">
    <property type="component" value="Unassembled WGS sequence"/>
</dbReference>